<reference evidence="13 14" key="1">
    <citation type="submission" date="2016-10" db="EMBL/GenBank/DDBJ databases">
        <authorList>
            <person name="de Groot N.N."/>
        </authorList>
    </citation>
    <scope>NUCLEOTIDE SEQUENCE [LARGE SCALE GENOMIC DNA]</scope>
    <source>
        <strain evidence="13 14">DSM 16077</strain>
    </source>
</reference>
<dbReference type="InterPro" id="IPR027256">
    <property type="entry name" value="P-typ_ATPase_IB"/>
</dbReference>
<dbReference type="InterPro" id="IPR023298">
    <property type="entry name" value="ATPase_P-typ_TM_dom_sf"/>
</dbReference>
<dbReference type="STRING" id="144026.SAMN04488568_12021"/>
<name>A0A1G9VNW9_9PROT</name>
<gene>
    <name evidence="13" type="ORF">SAMN04488568_12021</name>
</gene>
<dbReference type="InterPro" id="IPR001757">
    <property type="entry name" value="P_typ_ATPase"/>
</dbReference>
<dbReference type="SFLD" id="SFLDS00003">
    <property type="entry name" value="Haloacid_Dehalogenase"/>
    <property type="match status" value="1"/>
</dbReference>
<evidence type="ECO:0000313" key="14">
    <source>
        <dbReference type="Proteomes" id="UP000199759"/>
    </source>
</evidence>
<dbReference type="SUPFAM" id="SSF81653">
    <property type="entry name" value="Calcium ATPase, transduction domain A"/>
    <property type="match status" value="1"/>
</dbReference>
<dbReference type="Pfam" id="PF00702">
    <property type="entry name" value="Hydrolase"/>
    <property type="match status" value="1"/>
</dbReference>
<keyword evidence="9 11" id="KW-1133">Transmembrane helix</keyword>
<dbReference type="SUPFAM" id="SSF56784">
    <property type="entry name" value="HAD-like"/>
    <property type="match status" value="1"/>
</dbReference>
<evidence type="ECO:0000256" key="8">
    <source>
        <dbReference type="ARBA" id="ARBA00022967"/>
    </source>
</evidence>
<feature type="domain" description="TRASH" evidence="12">
    <location>
        <begin position="26"/>
        <end position="64"/>
    </location>
</feature>
<dbReference type="FunFam" id="2.70.150.10:FF:000020">
    <property type="entry name" value="Copper-exporting P-type ATPase A"/>
    <property type="match status" value="1"/>
</dbReference>
<dbReference type="NCBIfam" id="TIGR01512">
    <property type="entry name" value="ATPase-IB2_Cd"/>
    <property type="match status" value="1"/>
</dbReference>
<evidence type="ECO:0000256" key="3">
    <source>
        <dbReference type="ARBA" id="ARBA00022475"/>
    </source>
</evidence>
<evidence type="ECO:0000256" key="5">
    <source>
        <dbReference type="ARBA" id="ARBA00022723"/>
    </source>
</evidence>
<comment type="subcellular location">
    <subcellularLocation>
        <location evidence="1">Cell membrane</location>
        <topology evidence="1">Multi-pass membrane protein</topology>
    </subcellularLocation>
</comment>
<evidence type="ECO:0000256" key="6">
    <source>
        <dbReference type="ARBA" id="ARBA00022741"/>
    </source>
</evidence>
<dbReference type="SFLD" id="SFLDG00002">
    <property type="entry name" value="C1.7:_P-type_atpase_like"/>
    <property type="match status" value="1"/>
</dbReference>
<keyword evidence="8" id="KW-1278">Translocase</keyword>
<dbReference type="InterPro" id="IPR007029">
    <property type="entry name" value="YHS_dom"/>
</dbReference>
<dbReference type="GO" id="GO:0005507">
    <property type="term" value="F:copper ion binding"/>
    <property type="evidence" value="ECO:0007669"/>
    <property type="project" value="TreeGrafter"/>
</dbReference>
<sequence>MTTGHQGKTSACCGGSHHSGEAVAIDPVCGMSVDTAAGKPQFEHGGATYHFCSARCHERFAADPEHVLSGAHRQAASQAPSGTQYTCPMDPEIVQDGPGTCPICGMALEPMGVPAGDAGPNPELVDFRRRFFWSSWLTVPLVLLAMGPMIGLGFIRDFVGEGRALWLELALATPVVIWAGWPFLQRAVQSLRSGHLNMFTLIGLGVSAAYLYSLTAVLFPSIFPAEFRHTGGHVAVYFEAAAVITVLVLLGQILELGARERTGTAIRALLDLAPKTARIIREDGTDADVALESVKAGDHLRVRPGEKIPVDGQVVSGNSSVDESMLTGEALPVEKTAGDSVTGATINGSGGLVVEARRVGADSVLSQIVDMVAKAQRSRAPIQKFADLVAGWFVPAVIGVAILAFIGWSIWAPPPAMAHALIAAVSVLIIACPCALGLATPMSVMTAAGRGAQAGVLIRDAEALERFEKVDILLVDKTGTLTLGKPSLVGVESAPGQSDDTVLGLAAALERGSEHPLAEAILKGAKARGLVLPTAEDFQSVTGKGITGRVDGQSVALGNAALMADMAADPAGLMAAANARRDAGETVMFLAVDGTCAGFVAVADPIKDTTRTALKDLAAAGIHVIMATGDNERTAKAVAAELGITDFHAGVMPAGKAKLIEDLQAAGHRVAMAGDGVNDAPALARADVGIAMGTGADVAIESAGITLVKGDLTGIVRARHLAKATMRNIRQNLFFAMIYNAAGVPVAAGILYPVFGLLISPMFAAAAMSLSSVSVISNALRLRSVKL</sequence>
<dbReference type="SUPFAM" id="SSF47240">
    <property type="entry name" value="Ferritin-like"/>
    <property type="match status" value="1"/>
</dbReference>
<dbReference type="SUPFAM" id="SSF81665">
    <property type="entry name" value="Calcium ATPase, transmembrane domain M"/>
    <property type="match status" value="1"/>
</dbReference>
<proteinExistence type="inferred from homology"/>
<feature type="transmembrane region" description="Helical" evidence="11">
    <location>
        <begin position="733"/>
        <end position="752"/>
    </location>
</feature>
<keyword evidence="5 11" id="KW-0479">Metal-binding</keyword>
<protein>
    <submittedName>
        <fullName evidence="13">Cu+-exporting ATPase</fullName>
    </submittedName>
</protein>
<feature type="transmembrane region" description="Helical" evidence="11">
    <location>
        <begin position="417"/>
        <end position="440"/>
    </location>
</feature>
<dbReference type="Pfam" id="PF04945">
    <property type="entry name" value="YHS"/>
    <property type="match status" value="1"/>
</dbReference>
<dbReference type="Gene3D" id="3.40.50.1000">
    <property type="entry name" value="HAD superfamily/HAD-like"/>
    <property type="match status" value="1"/>
</dbReference>
<feature type="transmembrane region" description="Helical" evidence="11">
    <location>
        <begin position="164"/>
        <end position="184"/>
    </location>
</feature>
<organism evidence="13 14">
    <name type="scientific">Maricaulis salignorans</name>
    <dbReference type="NCBI Taxonomy" id="144026"/>
    <lineage>
        <taxon>Bacteria</taxon>
        <taxon>Pseudomonadati</taxon>
        <taxon>Pseudomonadota</taxon>
        <taxon>Alphaproteobacteria</taxon>
        <taxon>Maricaulales</taxon>
        <taxon>Maricaulaceae</taxon>
        <taxon>Maricaulis</taxon>
    </lineage>
</organism>
<dbReference type="PANTHER" id="PTHR43520:SF8">
    <property type="entry name" value="P-TYPE CU(+) TRANSPORTER"/>
    <property type="match status" value="1"/>
</dbReference>
<keyword evidence="10 11" id="KW-0472">Membrane</keyword>
<dbReference type="Proteomes" id="UP000199759">
    <property type="component" value="Unassembled WGS sequence"/>
</dbReference>
<evidence type="ECO:0000256" key="9">
    <source>
        <dbReference type="ARBA" id="ARBA00022989"/>
    </source>
</evidence>
<dbReference type="InterPro" id="IPR018303">
    <property type="entry name" value="ATPase_P-typ_P_site"/>
</dbReference>
<keyword evidence="4 11" id="KW-0812">Transmembrane</keyword>
<dbReference type="InterPro" id="IPR009078">
    <property type="entry name" value="Ferritin-like_SF"/>
</dbReference>
<dbReference type="GO" id="GO:0060003">
    <property type="term" value="P:copper ion export"/>
    <property type="evidence" value="ECO:0007669"/>
    <property type="project" value="UniProtKB-ARBA"/>
</dbReference>
<evidence type="ECO:0000256" key="10">
    <source>
        <dbReference type="ARBA" id="ARBA00023136"/>
    </source>
</evidence>
<dbReference type="Pfam" id="PF00122">
    <property type="entry name" value="E1-E2_ATPase"/>
    <property type="match status" value="1"/>
</dbReference>
<feature type="transmembrane region" description="Helical" evidence="11">
    <location>
        <begin position="131"/>
        <end position="152"/>
    </location>
</feature>
<dbReference type="EMBL" id="FNHG01000020">
    <property type="protein sequence ID" value="SDM73711.1"/>
    <property type="molecule type" value="Genomic_DNA"/>
</dbReference>
<keyword evidence="14" id="KW-1185">Reference proteome</keyword>
<dbReference type="GO" id="GO:0005886">
    <property type="term" value="C:plasma membrane"/>
    <property type="evidence" value="ECO:0007669"/>
    <property type="project" value="UniProtKB-SubCell"/>
</dbReference>
<dbReference type="InterPro" id="IPR012348">
    <property type="entry name" value="RNR-like"/>
</dbReference>
<dbReference type="InterPro" id="IPR023214">
    <property type="entry name" value="HAD_sf"/>
</dbReference>
<dbReference type="PROSITE" id="PS00154">
    <property type="entry name" value="ATPASE_E1_E2"/>
    <property type="match status" value="1"/>
</dbReference>
<feature type="transmembrane region" description="Helical" evidence="11">
    <location>
        <begin position="385"/>
        <end position="411"/>
    </location>
</feature>
<dbReference type="GO" id="GO:0055070">
    <property type="term" value="P:copper ion homeostasis"/>
    <property type="evidence" value="ECO:0007669"/>
    <property type="project" value="TreeGrafter"/>
</dbReference>
<feature type="transmembrane region" description="Helical" evidence="11">
    <location>
        <begin position="758"/>
        <end position="780"/>
    </location>
</feature>
<evidence type="ECO:0000256" key="7">
    <source>
        <dbReference type="ARBA" id="ARBA00022840"/>
    </source>
</evidence>
<dbReference type="NCBIfam" id="TIGR01511">
    <property type="entry name" value="ATPase-IB1_Cu"/>
    <property type="match status" value="1"/>
</dbReference>
<dbReference type="OrthoDB" id="9807843at2"/>
<dbReference type="NCBIfam" id="TIGR01494">
    <property type="entry name" value="ATPase_P-type"/>
    <property type="match status" value="1"/>
</dbReference>
<dbReference type="InterPro" id="IPR044492">
    <property type="entry name" value="P_typ_ATPase_HD_dom"/>
</dbReference>
<dbReference type="InterPro" id="IPR011017">
    <property type="entry name" value="TRASH_dom"/>
</dbReference>
<dbReference type="CDD" id="cd02094">
    <property type="entry name" value="P-type_ATPase_Cu-like"/>
    <property type="match status" value="1"/>
</dbReference>
<dbReference type="Pfam" id="PF19335">
    <property type="entry name" value="HMBD"/>
    <property type="match status" value="1"/>
</dbReference>
<evidence type="ECO:0000313" key="13">
    <source>
        <dbReference type="EMBL" id="SDM73711.1"/>
    </source>
</evidence>
<dbReference type="AlphaFoldDB" id="A0A1G9VNW9"/>
<keyword evidence="6 11" id="KW-0547">Nucleotide-binding</keyword>
<feature type="transmembrane region" description="Helical" evidence="11">
    <location>
        <begin position="234"/>
        <end position="254"/>
    </location>
</feature>
<dbReference type="InterPro" id="IPR036412">
    <property type="entry name" value="HAD-like_sf"/>
</dbReference>
<evidence type="ECO:0000256" key="4">
    <source>
        <dbReference type="ARBA" id="ARBA00022692"/>
    </source>
</evidence>
<comment type="similarity">
    <text evidence="2 11">Belongs to the cation transport ATPase (P-type) (TC 3.A.3) family. Type IB subfamily.</text>
</comment>
<dbReference type="SFLD" id="SFLDF00027">
    <property type="entry name" value="p-type_atpase"/>
    <property type="match status" value="1"/>
</dbReference>
<dbReference type="Gene3D" id="3.40.1110.10">
    <property type="entry name" value="Calcium-transporting ATPase, cytoplasmic domain N"/>
    <property type="match status" value="1"/>
</dbReference>
<dbReference type="Gene3D" id="2.70.150.10">
    <property type="entry name" value="Calcium-transporting ATPase, cytoplasmic transduction domain A"/>
    <property type="match status" value="1"/>
</dbReference>
<dbReference type="InterPro" id="IPR045800">
    <property type="entry name" value="HMBD"/>
</dbReference>
<dbReference type="SMART" id="SM00746">
    <property type="entry name" value="TRASH"/>
    <property type="match status" value="1"/>
</dbReference>
<keyword evidence="7 11" id="KW-0067">ATP-binding</keyword>
<evidence type="ECO:0000256" key="1">
    <source>
        <dbReference type="ARBA" id="ARBA00004651"/>
    </source>
</evidence>
<evidence type="ECO:0000256" key="2">
    <source>
        <dbReference type="ARBA" id="ARBA00006024"/>
    </source>
</evidence>
<dbReference type="PRINTS" id="PR00119">
    <property type="entry name" value="CATATPASE"/>
</dbReference>
<feature type="transmembrane region" description="Helical" evidence="11">
    <location>
        <begin position="196"/>
        <end position="222"/>
    </location>
</feature>
<evidence type="ECO:0000256" key="11">
    <source>
        <dbReference type="RuleBase" id="RU362081"/>
    </source>
</evidence>
<dbReference type="PANTHER" id="PTHR43520">
    <property type="entry name" value="ATP7, ISOFORM B"/>
    <property type="match status" value="1"/>
</dbReference>
<keyword evidence="3 11" id="KW-1003">Cell membrane</keyword>
<dbReference type="InterPro" id="IPR008250">
    <property type="entry name" value="ATPase_P-typ_transduc_dom_A_sf"/>
</dbReference>
<evidence type="ECO:0000259" key="12">
    <source>
        <dbReference type="SMART" id="SM00746"/>
    </source>
</evidence>
<dbReference type="GO" id="GO:0016887">
    <property type="term" value="F:ATP hydrolysis activity"/>
    <property type="evidence" value="ECO:0007669"/>
    <property type="project" value="InterPro"/>
</dbReference>
<dbReference type="GO" id="GO:0043682">
    <property type="term" value="F:P-type divalent copper transporter activity"/>
    <property type="evidence" value="ECO:0007669"/>
    <property type="project" value="TreeGrafter"/>
</dbReference>
<dbReference type="GO" id="GO:0005524">
    <property type="term" value="F:ATP binding"/>
    <property type="evidence" value="ECO:0007669"/>
    <property type="project" value="UniProtKB-UniRule"/>
</dbReference>
<dbReference type="InterPro" id="IPR059000">
    <property type="entry name" value="ATPase_P-type_domA"/>
</dbReference>
<dbReference type="RefSeq" id="WP_091771507.1">
    <property type="nucleotide sequence ID" value="NZ_FNHG01000020.1"/>
</dbReference>
<dbReference type="NCBIfam" id="TIGR01525">
    <property type="entry name" value="ATPase-IB_hvy"/>
    <property type="match status" value="1"/>
</dbReference>
<dbReference type="InterPro" id="IPR023299">
    <property type="entry name" value="ATPase_P-typ_cyto_dom_N"/>
</dbReference>
<accession>A0A1G9VNW9</accession>
<dbReference type="Gene3D" id="1.10.620.20">
    <property type="entry name" value="Ribonucleotide Reductase, subunit A"/>
    <property type="match status" value="1"/>
</dbReference>
<dbReference type="PRINTS" id="PR00943">
    <property type="entry name" value="CUATPASE"/>
</dbReference>
<dbReference type="GO" id="GO:0016491">
    <property type="term" value="F:oxidoreductase activity"/>
    <property type="evidence" value="ECO:0007669"/>
    <property type="project" value="InterPro"/>
</dbReference>